<dbReference type="EMBL" id="CDMC01000002">
    <property type="protein sequence ID" value="CEN59454.1"/>
    <property type="molecule type" value="Genomic_DNA"/>
</dbReference>
<evidence type="ECO:0000313" key="2">
    <source>
        <dbReference type="EMBL" id="CEN59454.1"/>
    </source>
</evidence>
<evidence type="ECO:0000313" key="3">
    <source>
        <dbReference type="Proteomes" id="UP000054771"/>
    </source>
</evidence>
<organism evidence="2 3">
    <name type="scientific">Aspergillus calidoustus</name>
    <dbReference type="NCBI Taxonomy" id="454130"/>
    <lineage>
        <taxon>Eukaryota</taxon>
        <taxon>Fungi</taxon>
        <taxon>Dikarya</taxon>
        <taxon>Ascomycota</taxon>
        <taxon>Pezizomycotina</taxon>
        <taxon>Eurotiomycetes</taxon>
        <taxon>Eurotiomycetidae</taxon>
        <taxon>Eurotiales</taxon>
        <taxon>Aspergillaceae</taxon>
        <taxon>Aspergillus</taxon>
        <taxon>Aspergillus subgen. Nidulantes</taxon>
    </lineage>
</organism>
<dbReference type="OMA" id="YAWFIKR"/>
<dbReference type="InterPro" id="IPR043519">
    <property type="entry name" value="NT_sf"/>
</dbReference>
<feature type="region of interest" description="Disordered" evidence="1">
    <location>
        <begin position="129"/>
        <end position="153"/>
    </location>
</feature>
<dbReference type="Pfam" id="PF04229">
    <property type="entry name" value="GrpB"/>
    <property type="match status" value="2"/>
</dbReference>
<dbReference type="AlphaFoldDB" id="A0A0U5GKR7"/>
<sequence>MITPSSIIHHIPYDPTNTEIVSTRPKKRIEIVEPDPTWPAAFARIEARIKAALPQDGLYVQHVGSTSVPGLPAKAVIDIDVVVPDPTAEEDYVPALESAGFQFLFRERKCPEVVRHRLFRDWLRDPKNEGDKESYAEVKRQAARASREADETVMEYNDRKEPVIREILKRVYEAHGLLGDSKSGP</sequence>
<dbReference type="Proteomes" id="UP000054771">
    <property type="component" value="Unassembled WGS sequence"/>
</dbReference>
<evidence type="ECO:0000256" key="1">
    <source>
        <dbReference type="SAM" id="MobiDB-lite"/>
    </source>
</evidence>
<protein>
    <submittedName>
        <fullName evidence="2">Putative GrpB domain protein (AFU_orthologue AFUA_1G01530)</fullName>
    </submittedName>
</protein>
<name>A0A0U5GKR7_ASPCI</name>
<dbReference type="Gene3D" id="3.30.460.10">
    <property type="entry name" value="Beta Polymerase, domain 2"/>
    <property type="match status" value="2"/>
</dbReference>
<dbReference type="SUPFAM" id="SSF81301">
    <property type="entry name" value="Nucleotidyltransferase"/>
    <property type="match status" value="1"/>
</dbReference>
<keyword evidence="3" id="KW-1185">Reference proteome</keyword>
<reference evidence="3" key="1">
    <citation type="journal article" date="2016" name="Genome Announc.">
        <title>Draft genome sequences of fungus Aspergillus calidoustus.</title>
        <authorList>
            <person name="Horn F."/>
            <person name="Linde J."/>
            <person name="Mattern D.J."/>
            <person name="Walther G."/>
            <person name="Guthke R."/>
            <person name="Scherlach K."/>
            <person name="Martin K."/>
            <person name="Brakhage A.A."/>
            <person name="Petzke L."/>
            <person name="Valiante V."/>
        </authorList>
    </citation>
    <scope>NUCLEOTIDE SEQUENCE [LARGE SCALE GENOMIC DNA]</scope>
    <source>
        <strain evidence="3">SF006504</strain>
    </source>
</reference>
<proteinExistence type="predicted"/>
<dbReference type="PANTHER" id="PTHR34822">
    <property type="entry name" value="GRPB DOMAIN PROTEIN (AFU_ORTHOLOGUE AFUA_1G01530)"/>
    <property type="match status" value="1"/>
</dbReference>
<dbReference type="PANTHER" id="PTHR34822:SF1">
    <property type="entry name" value="GRPB FAMILY PROTEIN"/>
    <property type="match status" value="1"/>
</dbReference>
<dbReference type="InterPro" id="IPR007344">
    <property type="entry name" value="GrpB/CoaE"/>
</dbReference>
<gene>
    <name evidence="2" type="ORF">ASPCAL01904</name>
</gene>
<dbReference type="OrthoDB" id="630895at2759"/>
<accession>A0A0U5GKR7</accession>